<name>A0ABW3GSP8_9FLAO</name>
<dbReference type="EMBL" id="JBHTIV010000005">
    <property type="protein sequence ID" value="MFD0931482.1"/>
    <property type="molecule type" value="Genomic_DNA"/>
</dbReference>
<dbReference type="Pfam" id="PF13590">
    <property type="entry name" value="DUF4136"/>
    <property type="match status" value="1"/>
</dbReference>
<feature type="signal peptide" evidence="1">
    <location>
        <begin position="1"/>
        <end position="21"/>
    </location>
</feature>
<proteinExistence type="predicted"/>
<comment type="caution">
    <text evidence="3">The sequence shown here is derived from an EMBL/GenBank/DDBJ whole genome shotgun (WGS) entry which is preliminary data.</text>
</comment>
<sequence>MKLLKNTLPIILGFLLFGCGASDVQTVRPNKADLSKYETFAYLPNASIEIRNSAVQTDFLNSFIIETINEQMKATGYTLDRDNPDLLVLISITTDLKTKRQEEPVYASYPYNNSVAGMPVSPFYQPFYYRGWYDWYYPGGVIGYTTDTYSYKKGTVVVDLVDRETKQSVWKGITSEPIMDQSETEAVQESIRDIFQEYPLNNK</sequence>
<evidence type="ECO:0000313" key="4">
    <source>
        <dbReference type="Proteomes" id="UP001597049"/>
    </source>
</evidence>
<organism evidence="3 4">
    <name type="scientific">Psychroflexus salinarum</name>
    <dbReference type="NCBI Taxonomy" id="546024"/>
    <lineage>
        <taxon>Bacteria</taxon>
        <taxon>Pseudomonadati</taxon>
        <taxon>Bacteroidota</taxon>
        <taxon>Flavobacteriia</taxon>
        <taxon>Flavobacteriales</taxon>
        <taxon>Flavobacteriaceae</taxon>
        <taxon>Psychroflexus</taxon>
    </lineage>
</organism>
<keyword evidence="1" id="KW-0732">Signal</keyword>
<dbReference type="Proteomes" id="UP001597049">
    <property type="component" value="Unassembled WGS sequence"/>
</dbReference>
<accession>A0ABW3GSP8</accession>
<dbReference type="PROSITE" id="PS51257">
    <property type="entry name" value="PROKAR_LIPOPROTEIN"/>
    <property type="match status" value="1"/>
</dbReference>
<evidence type="ECO:0000313" key="3">
    <source>
        <dbReference type="EMBL" id="MFD0931482.1"/>
    </source>
</evidence>
<dbReference type="InterPro" id="IPR025411">
    <property type="entry name" value="DUF4136"/>
</dbReference>
<feature type="domain" description="DUF4136" evidence="2">
    <location>
        <begin position="30"/>
        <end position="199"/>
    </location>
</feature>
<gene>
    <name evidence="3" type="ORF">ACFQ0R_02610</name>
</gene>
<reference evidence="4" key="1">
    <citation type="journal article" date="2019" name="Int. J. Syst. Evol. Microbiol.">
        <title>The Global Catalogue of Microorganisms (GCM) 10K type strain sequencing project: providing services to taxonomists for standard genome sequencing and annotation.</title>
        <authorList>
            <consortium name="The Broad Institute Genomics Platform"/>
            <consortium name="The Broad Institute Genome Sequencing Center for Infectious Disease"/>
            <person name="Wu L."/>
            <person name="Ma J."/>
        </authorList>
    </citation>
    <scope>NUCLEOTIDE SEQUENCE [LARGE SCALE GENOMIC DNA]</scope>
    <source>
        <strain evidence="4">CCUG 56752</strain>
    </source>
</reference>
<evidence type="ECO:0000259" key="2">
    <source>
        <dbReference type="Pfam" id="PF13590"/>
    </source>
</evidence>
<keyword evidence="4" id="KW-1185">Reference proteome</keyword>
<feature type="chain" id="PRO_5045339428" evidence="1">
    <location>
        <begin position="22"/>
        <end position="203"/>
    </location>
</feature>
<evidence type="ECO:0000256" key="1">
    <source>
        <dbReference type="SAM" id="SignalP"/>
    </source>
</evidence>
<dbReference type="Gene3D" id="3.30.160.670">
    <property type="match status" value="1"/>
</dbReference>
<dbReference type="RefSeq" id="WP_379656817.1">
    <property type="nucleotide sequence ID" value="NZ_JBHTIV010000005.1"/>
</dbReference>
<protein>
    <submittedName>
        <fullName evidence="3">DUF4136 domain-containing protein</fullName>
    </submittedName>
</protein>